<organism evidence="2 3">
    <name type="scientific">Mycena metata</name>
    <dbReference type="NCBI Taxonomy" id="1033252"/>
    <lineage>
        <taxon>Eukaryota</taxon>
        <taxon>Fungi</taxon>
        <taxon>Dikarya</taxon>
        <taxon>Basidiomycota</taxon>
        <taxon>Agaricomycotina</taxon>
        <taxon>Agaricomycetes</taxon>
        <taxon>Agaricomycetidae</taxon>
        <taxon>Agaricales</taxon>
        <taxon>Marasmiineae</taxon>
        <taxon>Mycenaceae</taxon>
        <taxon>Mycena</taxon>
    </lineage>
</organism>
<sequence length="318" mass="35339">MSQAELKQADGLWFPADVIILRAEGIIFRVPKSILGARSVVFQGMFELPQPAADGDAGMENETMDGIPVVHLHDSAKDVDVFLRAIFDSSYFMPPPSPVDINVVLGILRLSHKYDVKYLFRRAIDHLETICPIGLSKLEDMCTGGGSVTNYLSLASSLGVLPIFHRLGVTWLLPYACYKIGTHWVKALLEFGPAWDTLPQDMKQTCLCLPMVQAEGTGLLYEALTPFSACASPDSCNLSKFKLLKARPQPEDIENQDPLIEVANMIDLYADLNLCDTCAADARERYHAVRADIWNKLPANCGLEEWDVLLEQRRLALE</sequence>
<dbReference type="SMART" id="SM00225">
    <property type="entry name" value="BTB"/>
    <property type="match status" value="1"/>
</dbReference>
<proteinExistence type="predicted"/>
<accession>A0AAD7NLP8</accession>
<dbReference type="Gene3D" id="3.30.710.10">
    <property type="entry name" value="Potassium Channel Kv1.1, Chain A"/>
    <property type="match status" value="1"/>
</dbReference>
<name>A0AAD7NLP8_9AGAR</name>
<keyword evidence="3" id="KW-1185">Reference proteome</keyword>
<evidence type="ECO:0000259" key="1">
    <source>
        <dbReference type="PROSITE" id="PS50097"/>
    </source>
</evidence>
<protein>
    <recommendedName>
        <fullName evidence="1">BTB domain-containing protein</fullName>
    </recommendedName>
</protein>
<dbReference type="Proteomes" id="UP001215598">
    <property type="component" value="Unassembled WGS sequence"/>
</dbReference>
<dbReference type="AlphaFoldDB" id="A0AAD7NLP8"/>
<dbReference type="InterPro" id="IPR011333">
    <property type="entry name" value="SKP1/BTB/POZ_sf"/>
</dbReference>
<evidence type="ECO:0000313" key="3">
    <source>
        <dbReference type="Proteomes" id="UP001215598"/>
    </source>
</evidence>
<dbReference type="InterPro" id="IPR000210">
    <property type="entry name" value="BTB/POZ_dom"/>
</dbReference>
<reference evidence="2" key="1">
    <citation type="submission" date="2023-03" db="EMBL/GenBank/DDBJ databases">
        <title>Massive genome expansion in bonnet fungi (Mycena s.s.) driven by repeated elements and novel gene families across ecological guilds.</title>
        <authorList>
            <consortium name="Lawrence Berkeley National Laboratory"/>
            <person name="Harder C.B."/>
            <person name="Miyauchi S."/>
            <person name="Viragh M."/>
            <person name="Kuo A."/>
            <person name="Thoen E."/>
            <person name="Andreopoulos B."/>
            <person name="Lu D."/>
            <person name="Skrede I."/>
            <person name="Drula E."/>
            <person name="Henrissat B."/>
            <person name="Morin E."/>
            <person name="Kohler A."/>
            <person name="Barry K."/>
            <person name="LaButti K."/>
            <person name="Morin E."/>
            <person name="Salamov A."/>
            <person name="Lipzen A."/>
            <person name="Mereny Z."/>
            <person name="Hegedus B."/>
            <person name="Baldrian P."/>
            <person name="Stursova M."/>
            <person name="Weitz H."/>
            <person name="Taylor A."/>
            <person name="Grigoriev I.V."/>
            <person name="Nagy L.G."/>
            <person name="Martin F."/>
            <person name="Kauserud H."/>
        </authorList>
    </citation>
    <scope>NUCLEOTIDE SEQUENCE</scope>
    <source>
        <strain evidence="2">CBHHK182m</strain>
    </source>
</reference>
<feature type="domain" description="BTB" evidence="1">
    <location>
        <begin position="16"/>
        <end position="95"/>
    </location>
</feature>
<gene>
    <name evidence="2" type="ORF">B0H16DRAFT_1882998</name>
</gene>
<dbReference type="SUPFAM" id="SSF54695">
    <property type="entry name" value="POZ domain"/>
    <property type="match status" value="1"/>
</dbReference>
<evidence type="ECO:0000313" key="2">
    <source>
        <dbReference type="EMBL" id="KAJ7766188.1"/>
    </source>
</evidence>
<dbReference type="EMBL" id="JARKIB010000024">
    <property type="protein sequence ID" value="KAJ7766188.1"/>
    <property type="molecule type" value="Genomic_DNA"/>
</dbReference>
<comment type="caution">
    <text evidence="2">The sequence shown here is derived from an EMBL/GenBank/DDBJ whole genome shotgun (WGS) entry which is preliminary data.</text>
</comment>
<dbReference type="CDD" id="cd18186">
    <property type="entry name" value="BTB_POZ_ZBTB_KLHL-like"/>
    <property type="match status" value="1"/>
</dbReference>
<dbReference type="PROSITE" id="PS50097">
    <property type="entry name" value="BTB"/>
    <property type="match status" value="1"/>
</dbReference>